<gene>
    <name evidence="7" type="ORF">B0I36DRAFT_318154</name>
</gene>
<organism evidence="7 8">
    <name type="scientific">Microdochium trichocladiopsis</name>
    <dbReference type="NCBI Taxonomy" id="1682393"/>
    <lineage>
        <taxon>Eukaryota</taxon>
        <taxon>Fungi</taxon>
        <taxon>Dikarya</taxon>
        <taxon>Ascomycota</taxon>
        <taxon>Pezizomycotina</taxon>
        <taxon>Sordariomycetes</taxon>
        <taxon>Xylariomycetidae</taxon>
        <taxon>Xylariales</taxon>
        <taxon>Microdochiaceae</taxon>
        <taxon>Microdochium</taxon>
    </lineage>
</organism>
<evidence type="ECO:0000256" key="4">
    <source>
        <dbReference type="PROSITE-ProRule" id="PRU01343"/>
    </source>
</evidence>
<dbReference type="OrthoDB" id="430051at2759"/>
<dbReference type="RefSeq" id="XP_046015441.1">
    <property type="nucleotide sequence ID" value="XM_046153252.1"/>
</dbReference>
<feature type="region of interest" description="Disordered" evidence="5">
    <location>
        <begin position="1"/>
        <end position="28"/>
    </location>
</feature>
<keyword evidence="2 4" id="KW-0863">Zinc-finger</keyword>
<feature type="domain" description="GRF-type" evidence="6">
    <location>
        <begin position="40"/>
        <end position="88"/>
    </location>
</feature>
<evidence type="ECO:0000256" key="2">
    <source>
        <dbReference type="ARBA" id="ARBA00022771"/>
    </source>
</evidence>
<feature type="compositionally biased region" description="Low complexity" evidence="5">
    <location>
        <begin position="388"/>
        <end position="422"/>
    </location>
</feature>
<evidence type="ECO:0000256" key="1">
    <source>
        <dbReference type="ARBA" id="ARBA00022723"/>
    </source>
</evidence>
<dbReference type="GeneID" id="70182798"/>
<dbReference type="EMBL" id="JAGTJQ010000003">
    <property type="protein sequence ID" value="KAH7035348.1"/>
    <property type="molecule type" value="Genomic_DNA"/>
</dbReference>
<keyword evidence="1" id="KW-0479">Metal-binding</keyword>
<evidence type="ECO:0000256" key="3">
    <source>
        <dbReference type="ARBA" id="ARBA00022833"/>
    </source>
</evidence>
<dbReference type="GO" id="GO:0008270">
    <property type="term" value="F:zinc ion binding"/>
    <property type="evidence" value="ECO:0007669"/>
    <property type="project" value="UniProtKB-KW"/>
</dbReference>
<keyword evidence="3" id="KW-0862">Zinc</keyword>
<feature type="compositionally biased region" description="Basic and acidic residues" evidence="5">
    <location>
        <begin position="495"/>
        <end position="513"/>
    </location>
</feature>
<dbReference type="AlphaFoldDB" id="A0A9P8YBB5"/>
<dbReference type="InterPro" id="IPR010666">
    <property type="entry name" value="Znf_GRF"/>
</dbReference>
<dbReference type="Pfam" id="PF06839">
    <property type="entry name" value="Zn_ribbon_GRF"/>
    <property type="match status" value="1"/>
</dbReference>
<dbReference type="Proteomes" id="UP000756346">
    <property type="component" value="Unassembled WGS sequence"/>
</dbReference>
<accession>A0A9P8YBB5</accession>
<comment type="caution">
    <text evidence="7">The sequence shown here is derived from an EMBL/GenBank/DDBJ whole genome shotgun (WGS) entry which is preliminary data.</text>
</comment>
<protein>
    <recommendedName>
        <fullName evidence="6">GRF-type domain-containing protein</fullName>
    </recommendedName>
</protein>
<dbReference type="PROSITE" id="PS51999">
    <property type="entry name" value="ZF_GRF"/>
    <property type="match status" value="1"/>
</dbReference>
<evidence type="ECO:0000259" key="6">
    <source>
        <dbReference type="PROSITE" id="PS51999"/>
    </source>
</evidence>
<feature type="region of interest" description="Disordered" evidence="5">
    <location>
        <begin position="112"/>
        <end position="426"/>
    </location>
</feature>
<keyword evidence="8" id="KW-1185">Reference proteome</keyword>
<feature type="compositionally biased region" description="Low complexity" evidence="5">
    <location>
        <begin position="209"/>
        <end position="243"/>
    </location>
</feature>
<evidence type="ECO:0000313" key="8">
    <source>
        <dbReference type="Proteomes" id="UP000756346"/>
    </source>
</evidence>
<feature type="region of interest" description="Disordered" evidence="5">
    <location>
        <begin position="490"/>
        <end position="513"/>
    </location>
</feature>
<evidence type="ECO:0000313" key="7">
    <source>
        <dbReference type="EMBL" id="KAH7035348.1"/>
    </source>
</evidence>
<reference evidence="7" key="1">
    <citation type="journal article" date="2021" name="Nat. Commun.">
        <title>Genetic determinants of endophytism in the Arabidopsis root mycobiome.</title>
        <authorList>
            <person name="Mesny F."/>
            <person name="Miyauchi S."/>
            <person name="Thiergart T."/>
            <person name="Pickel B."/>
            <person name="Atanasova L."/>
            <person name="Karlsson M."/>
            <person name="Huettel B."/>
            <person name="Barry K.W."/>
            <person name="Haridas S."/>
            <person name="Chen C."/>
            <person name="Bauer D."/>
            <person name="Andreopoulos W."/>
            <person name="Pangilinan J."/>
            <person name="LaButti K."/>
            <person name="Riley R."/>
            <person name="Lipzen A."/>
            <person name="Clum A."/>
            <person name="Drula E."/>
            <person name="Henrissat B."/>
            <person name="Kohler A."/>
            <person name="Grigoriev I.V."/>
            <person name="Martin F.M."/>
            <person name="Hacquard S."/>
        </authorList>
    </citation>
    <scope>NUCLEOTIDE SEQUENCE</scope>
    <source>
        <strain evidence="7">MPI-CAGE-CH-0230</strain>
    </source>
</reference>
<evidence type="ECO:0000256" key="5">
    <source>
        <dbReference type="SAM" id="MobiDB-lite"/>
    </source>
</evidence>
<name>A0A9P8YBB5_9PEZI</name>
<feature type="compositionally biased region" description="Low complexity" evidence="5">
    <location>
        <begin position="174"/>
        <end position="188"/>
    </location>
</feature>
<proteinExistence type="predicted"/>
<feature type="compositionally biased region" description="Acidic residues" evidence="5">
    <location>
        <begin position="252"/>
        <end position="268"/>
    </location>
</feature>
<sequence>MTSEAVRPGGMAELPAEPVTPTRGANRNHRGNFRNGTWYCDCSPALPCLYLKAANSKNPANNGRHFYSCQKDKTKTNSCGLFMWEDEASSRARNYLLSNGRSELTQTQLPFTATPASAAVPTRTTPGTGGARSERRRPLTQATLENMPIRSRSGRRARDAAAAADGLEDGGNASSGSETASGDSESGGSAAGRGEGQQQRTQMGDHVDASSSSSHTASSRTLRSSGSQRQQQQQASQTDPSQQGTKRKAPAGDDEFSDFSDGEVEELAAIEQRSGGWSGGSTVRTRDVFATPNVPGGRSIFASFYHDDDDDNSGNGNGNGLPTPTTDRSVRRVLFAPNSQHDKDAQHAPGSNAHHRLDTSPTAAAAGAVGAAGGKRQRNTIDGTYTPSTQRRSGAAGAAAAQTPSSSSSRTMTTTPGTSFSSDPGEAVNITADVMELLRGQHVSPAALDGIRGVLDTFARRTAGFERGRDSSRREIRRQQRRIAELEQRAAVLENSRDLDRAARRGGTRRMEE</sequence>